<feature type="compositionally biased region" description="Gly residues" evidence="1">
    <location>
        <begin position="140"/>
        <end position="156"/>
    </location>
</feature>
<feature type="compositionally biased region" description="Basic residues" evidence="1">
    <location>
        <begin position="176"/>
        <end position="189"/>
    </location>
</feature>
<feature type="non-terminal residue" evidence="2">
    <location>
        <position position="1"/>
    </location>
</feature>
<evidence type="ECO:0000313" key="2">
    <source>
        <dbReference type="EMBL" id="JAT72669.1"/>
    </source>
</evidence>
<feature type="non-terminal residue" evidence="2">
    <location>
        <position position="536"/>
    </location>
</feature>
<feature type="compositionally biased region" description="Gly residues" evidence="1">
    <location>
        <begin position="527"/>
        <end position="536"/>
    </location>
</feature>
<name>A0A1D2A0E8_AUXPR</name>
<feature type="region of interest" description="Disordered" evidence="1">
    <location>
        <begin position="1"/>
        <end position="22"/>
    </location>
</feature>
<dbReference type="EMBL" id="GDKF01005953">
    <property type="protein sequence ID" value="JAT72669.1"/>
    <property type="molecule type" value="Transcribed_RNA"/>
</dbReference>
<feature type="compositionally biased region" description="Gly residues" evidence="1">
    <location>
        <begin position="1"/>
        <end position="11"/>
    </location>
</feature>
<accession>A0A1D2A0E8</accession>
<gene>
    <name evidence="2" type="ORF">g.42440</name>
</gene>
<dbReference type="AlphaFoldDB" id="A0A1D2A0E8"/>
<feature type="compositionally biased region" description="Pro residues" evidence="1">
    <location>
        <begin position="37"/>
        <end position="53"/>
    </location>
</feature>
<feature type="region of interest" description="Disordered" evidence="1">
    <location>
        <begin position="35"/>
        <end position="330"/>
    </location>
</feature>
<sequence>GQGVRGSGTLGRGTAWRGPAPDCRECGEVATIMLLPASPPSRPHPNCSRPPPDSQRNAAGSISRGCADADGVPPDPRPTGVWRRRQAWHAGVERRSAPPPGRAPAAGRQLGGGHGRRLAGVRGAELAHEARRPPAPRAVGRGGRVGAGRPARGGAGARPALRRRTPRAAPQAAPRARPRRLRRRGRLAPRVRPPPPARAPGADRAGRRRGGGLGDGRRAGRAGLVLRHHAARAHGRGARAPRRRPGQRLHRHAAEPRPARAHPEGHRRLGQPVPLGGRGGDHLELGETPGHQRVGGARRRARPAAPVAPQRADQPLPARPAPAHARGADAGRRHPLHLCRCGGAVRGLAPRPRPAGGDVPAPGRRGAARGLRRRAGGVPTGQVQHGADGGDGAGCRPHLPALQQPPVCRGEGLREQRDQLRGPAGELCGGGGQRGARQRLCLHAQAAAPAGHQQADGPGRGHQPGPGQPPGKAGGLRGALRPAPGDARRAGGSGLGGPAALLVLAGVRVPVEIAERTQRPLEVRGVARGGRPSGGG</sequence>
<organism evidence="2">
    <name type="scientific">Auxenochlorella protothecoides</name>
    <name type="common">Green microalga</name>
    <name type="synonym">Chlorella protothecoides</name>
    <dbReference type="NCBI Taxonomy" id="3075"/>
    <lineage>
        <taxon>Eukaryota</taxon>
        <taxon>Viridiplantae</taxon>
        <taxon>Chlorophyta</taxon>
        <taxon>core chlorophytes</taxon>
        <taxon>Trebouxiophyceae</taxon>
        <taxon>Chlorellales</taxon>
        <taxon>Chlorellaceae</taxon>
        <taxon>Auxenochlorella</taxon>
    </lineage>
</organism>
<feature type="compositionally biased region" description="Low complexity" evidence="1">
    <location>
        <begin position="303"/>
        <end position="312"/>
    </location>
</feature>
<feature type="region of interest" description="Disordered" evidence="1">
    <location>
        <begin position="446"/>
        <end position="497"/>
    </location>
</feature>
<proteinExistence type="predicted"/>
<feature type="compositionally biased region" description="Basic residues" evidence="1">
    <location>
        <begin position="226"/>
        <end position="251"/>
    </location>
</feature>
<feature type="compositionally biased region" description="Basic and acidic residues" evidence="1">
    <location>
        <begin position="252"/>
        <end position="267"/>
    </location>
</feature>
<evidence type="ECO:0000256" key="1">
    <source>
        <dbReference type="SAM" id="MobiDB-lite"/>
    </source>
</evidence>
<feature type="region of interest" description="Disordered" evidence="1">
    <location>
        <begin position="517"/>
        <end position="536"/>
    </location>
</feature>
<protein>
    <submittedName>
        <fullName evidence="2">Uncharacterized protein</fullName>
    </submittedName>
</protein>
<reference evidence="2" key="1">
    <citation type="submission" date="2015-08" db="EMBL/GenBank/DDBJ databases">
        <authorList>
            <person name="Babu N.S."/>
            <person name="Beckwith C.J."/>
            <person name="Beseler K.G."/>
            <person name="Brison A."/>
            <person name="Carone J.V."/>
            <person name="Caskin T.P."/>
            <person name="Diamond M."/>
            <person name="Durham M.E."/>
            <person name="Foxe J.M."/>
            <person name="Go M."/>
            <person name="Henderson B.A."/>
            <person name="Jones I.B."/>
            <person name="McGettigan J.A."/>
            <person name="Micheletti S.J."/>
            <person name="Nasrallah M.E."/>
            <person name="Ortiz D."/>
            <person name="Piller C.R."/>
            <person name="Privatt S.R."/>
            <person name="Schneider S.L."/>
            <person name="Sharp S."/>
            <person name="Smith T.C."/>
            <person name="Stanton J.D."/>
            <person name="Ullery H.E."/>
            <person name="Wilson R.J."/>
            <person name="Serrano M.G."/>
            <person name="Buck G."/>
            <person name="Lee V."/>
            <person name="Wang Y."/>
            <person name="Carvalho R."/>
            <person name="Voegtly L."/>
            <person name="Shi R."/>
            <person name="Duckworth R."/>
            <person name="Johnson A."/>
            <person name="Loviza R."/>
            <person name="Walstead R."/>
            <person name="Shah Z."/>
            <person name="Kiflezghi M."/>
            <person name="Wade K."/>
            <person name="Ball S.L."/>
            <person name="Bradley K.W."/>
            <person name="Asai D.J."/>
            <person name="Bowman C.A."/>
            <person name="Russell D.A."/>
            <person name="Pope W.H."/>
            <person name="Jacobs-Sera D."/>
            <person name="Hendrix R.W."/>
            <person name="Hatfull G.F."/>
        </authorList>
    </citation>
    <scope>NUCLEOTIDE SEQUENCE</scope>
</reference>
<feature type="compositionally biased region" description="Low complexity" evidence="1">
    <location>
        <begin position="446"/>
        <end position="457"/>
    </location>
</feature>